<evidence type="ECO:0000313" key="1">
    <source>
        <dbReference type="EMBL" id="GBO23594.1"/>
    </source>
</evidence>
<name>A0A4Y2VH04_ARAVE</name>
<dbReference type="AlphaFoldDB" id="A0A4Y2VH04"/>
<dbReference type="EMBL" id="BGPR01046658">
    <property type="protein sequence ID" value="GBO23594.1"/>
    <property type="molecule type" value="Genomic_DNA"/>
</dbReference>
<dbReference type="OrthoDB" id="7416380at2759"/>
<reference evidence="1 2" key="1">
    <citation type="journal article" date="2019" name="Sci. Rep.">
        <title>Orb-weaving spider Araneus ventricosus genome elucidates the spidroin gene catalogue.</title>
        <authorList>
            <person name="Kono N."/>
            <person name="Nakamura H."/>
            <person name="Ohtoshi R."/>
            <person name="Moran D.A.P."/>
            <person name="Shinohara A."/>
            <person name="Yoshida Y."/>
            <person name="Fujiwara M."/>
            <person name="Mori M."/>
            <person name="Tomita M."/>
            <person name="Arakawa K."/>
        </authorList>
    </citation>
    <scope>NUCLEOTIDE SEQUENCE [LARGE SCALE GENOMIC DNA]</scope>
</reference>
<proteinExistence type="predicted"/>
<dbReference type="Proteomes" id="UP000499080">
    <property type="component" value="Unassembled WGS sequence"/>
</dbReference>
<accession>A0A4Y2VH04</accession>
<evidence type="ECO:0000313" key="2">
    <source>
        <dbReference type="Proteomes" id="UP000499080"/>
    </source>
</evidence>
<sequence length="107" mass="12641">MKSFLSLQKFQEDDTQVWEINCTERKEQLFSRKILSGARNRLSPVSIEWGGLRRIRAHRVNENVDTIVENNLDSSSLKNDLTLQKELQMQIQQDMKTYNINTKKEKD</sequence>
<keyword evidence="2" id="KW-1185">Reference proteome</keyword>
<gene>
    <name evidence="1" type="ORF">AVEN_73280_1</name>
</gene>
<protein>
    <submittedName>
        <fullName evidence="1">Uncharacterized protein</fullName>
    </submittedName>
</protein>
<organism evidence="1 2">
    <name type="scientific">Araneus ventricosus</name>
    <name type="common">Orbweaver spider</name>
    <name type="synonym">Epeira ventricosa</name>
    <dbReference type="NCBI Taxonomy" id="182803"/>
    <lineage>
        <taxon>Eukaryota</taxon>
        <taxon>Metazoa</taxon>
        <taxon>Ecdysozoa</taxon>
        <taxon>Arthropoda</taxon>
        <taxon>Chelicerata</taxon>
        <taxon>Arachnida</taxon>
        <taxon>Araneae</taxon>
        <taxon>Araneomorphae</taxon>
        <taxon>Entelegynae</taxon>
        <taxon>Araneoidea</taxon>
        <taxon>Araneidae</taxon>
        <taxon>Araneus</taxon>
    </lineage>
</organism>
<comment type="caution">
    <text evidence="1">The sequence shown here is derived from an EMBL/GenBank/DDBJ whole genome shotgun (WGS) entry which is preliminary data.</text>
</comment>